<gene>
    <name evidence="1" type="ORF">ICL16_16315</name>
</gene>
<dbReference type="Gene3D" id="3.40.50.1460">
    <property type="match status" value="1"/>
</dbReference>
<sequence length="94" mass="10357">MTNQTFANGYALLIGVGADLPVTVKDATAVQDVLLDPSRAAYPLEQVKLLTESSATRQEILNAFDQLIEQVNQNEEARLARLGDELDEIEELLQ</sequence>
<organism evidence="1 2">
    <name type="scientific">Iningainema tapete BLCC-T55</name>
    <dbReference type="NCBI Taxonomy" id="2748662"/>
    <lineage>
        <taxon>Bacteria</taxon>
        <taxon>Bacillati</taxon>
        <taxon>Cyanobacteriota</taxon>
        <taxon>Cyanophyceae</taxon>
        <taxon>Nostocales</taxon>
        <taxon>Scytonemataceae</taxon>
        <taxon>Iningainema tapete</taxon>
    </lineage>
</organism>
<keyword evidence="2" id="KW-1185">Reference proteome</keyword>
<comment type="caution">
    <text evidence="1">The sequence shown here is derived from an EMBL/GenBank/DDBJ whole genome shotgun (WGS) entry which is preliminary data.</text>
</comment>
<protein>
    <submittedName>
        <fullName evidence="1">Uncharacterized protein</fullName>
    </submittedName>
</protein>
<dbReference type="EMBL" id="JACXAE010000057">
    <property type="protein sequence ID" value="MBD2773594.1"/>
    <property type="molecule type" value="Genomic_DNA"/>
</dbReference>
<reference evidence="1" key="1">
    <citation type="submission" date="2020-09" db="EMBL/GenBank/DDBJ databases">
        <title>Iningainema tapete sp. nov. (Scytonemataceae, Cyanobacteria) from greenhouses in central Florida (USA) produces two types of nodularin with biosynthetic potential for microcystin-LR and anabaenopeptins.</title>
        <authorList>
            <person name="Berthold D.E."/>
            <person name="Lefler F.W."/>
            <person name="Huang I.-S."/>
            <person name="Abdulla H."/>
            <person name="Zimba P.V."/>
            <person name="Laughinghouse H.D. IV."/>
        </authorList>
    </citation>
    <scope>NUCLEOTIDE SEQUENCE</scope>
    <source>
        <strain evidence="1">BLCCT55</strain>
    </source>
</reference>
<evidence type="ECO:0000313" key="1">
    <source>
        <dbReference type="EMBL" id="MBD2773594.1"/>
    </source>
</evidence>
<dbReference type="RefSeq" id="WP_190829589.1">
    <property type="nucleotide sequence ID" value="NZ_CAWPPI010000057.1"/>
</dbReference>
<dbReference type="AlphaFoldDB" id="A0A8J7C5X1"/>
<evidence type="ECO:0000313" key="2">
    <source>
        <dbReference type="Proteomes" id="UP000629098"/>
    </source>
</evidence>
<proteinExistence type="predicted"/>
<accession>A0A8J7C5X1</accession>
<name>A0A8J7C5X1_9CYAN</name>
<dbReference type="Proteomes" id="UP000629098">
    <property type="component" value="Unassembled WGS sequence"/>
</dbReference>